<dbReference type="Proteomes" id="UP000076842">
    <property type="component" value="Unassembled WGS sequence"/>
</dbReference>
<evidence type="ECO:0000313" key="2">
    <source>
        <dbReference type="EMBL" id="KZT62307.1"/>
    </source>
</evidence>
<feature type="region of interest" description="Disordered" evidence="1">
    <location>
        <begin position="146"/>
        <end position="173"/>
    </location>
</feature>
<dbReference type="AlphaFoldDB" id="A0A165JV12"/>
<protein>
    <submittedName>
        <fullName evidence="2">Uncharacterized protein</fullName>
    </submittedName>
</protein>
<evidence type="ECO:0000313" key="3">
    <source>
        <dbReference type="Proteomes" id="UP000076842"/>
    </source>
</evidence>
<feature type="region of interest" description="Disordered" evidence="1">
    <location>
        <begin position="216"/>
        <end position="240"/>
    </location>
</feature>
<proteinExistence type="predicted"/>
<gene>
    <name evidence="2" type="ORF">CALCODRAFT_246634</name>
</gene>
<organism evidence="2 3">
    <name type="scientific">Calocera cornea HHB12733</name>
    <dbReference type="NCBI Taxonomy" id="1353952"/>
    <lineage>
        <taxon>Eukaryota</taxon>
        <taxon>Fungi</taxon>
        <taxon>Dikarya</taxon>
        <taxon>Basidiomycota</taxon>
        <taxon>Agaricomycotina</taxon>
        <taxon>Dacrymycetes</taxon>
        <taxon>Dacrymycetales</taxon>
        <taxon>Dacrymycetaceae</taxon>
        <taxon>Calocera</taxon>
    </lineage>
</organism>
<keyword evidence="3" id="KW-1185">Reference proteome</keyword>
<dbReference type="EMBL" id="KV423917">
    <property type="protein sequence ID" value="KZT62307.1"/>
    <property type="molecule type" value="Genomic_DNA"/>
</dbReference>
<reference evidence="2 3" key="1">
    <citation type="journal article" date="2016" name="Mol. Biol. Evol.">
        <title>Comparative Genomics of Early-Diverging Mushroom-Forming Fungi Provides Insights into the Origins of Lignocellulose Decay Capabilities.</title>
        <authorList>
            <person name="Nagy L.G."/>
            <person name="Riley R."/>
            <person name="Tritt A."/>
            <person name="Adam C."/>
            <person name="Daum C."/>
            <person name="Floudas D."/>
            <person name="Sun H."/>
            <person name="Yadav J.S."/>
            <person name="Pangilinan J."/>
            <person name="Larsson K.H."/>
            <person name="Matsuura K."/>
            <person name="Barry K."/>
            <person name="Labutti K."/>
            <person name="Kuo R."/>
            <person name="Ohm R.A."/>
            <person name="Bhattacharya S.S."/>
            <person name="Shirouzu T."/>
            <person name="Yoshinaga Y."/>
            <person name="Martin F.M."/>
            <person name="Grigoriev I.V."/>
            <person name="Hibbett D.S."/>
        </authorList>
    </citation>
    <scope>NUCLEOTIDE SEQUENCE [LARGE SCALE GENOMIC DNA]</scope>
    <source>
        <strain evidence="2 3">HHB12733</strain>
    </source>
</reference>
<feature type="compositionally biased region" description="Pro residues" evidence="1">
    <location>
        <begin position="230"/>
        <end position="240"/>
    </location>
</feature>
<sequence length="240" mass="26428">MLMTPWIPVPWPERRCLLTKRAGGWAVSTGCQRLISIAASGFPVLMGPLGLCHAAHWARQCRRHTLYGNPGPTFLGRHLRYHPPSVTELRRFHMISRKSMPIPLDIPFTPAAFTCTATPALQSPVLFSLGSLEALSERCLSRPADHIADPRRTPAVRKGKEKKKSPLSGSTANQTFLESPHALLLPTLLERPNIKVPMCARCTPLFPLSRCTDGKAVKRAPPSTRVPSPARLPWPIAPPP</sequence>
<evidence type="ECO:0000256" key="1">
    <source>
        <dbReference type="SAM" id="MobiDB-lite"/>
    </source>
</evidence>
<accession>A0A165JV12</accession>
<dbReference type="InParanoid" id="A0A165JV12"/>
<name>A0A165JV12_9BASI</name>
<feature type="compositionally biased region" description="Basic residues" evidence="1">
    <location>
        <begin position="154"/>
        <end position="165"/>
    </location>
</feature>